<keyword evidence="2" id="KW-1185">Reference proteome</keyword>
<accession>A0A5B7D9D3</accession>
<proteinExistence type="predicted"/>
<protein>
    <submittedName>
        <fullName evidence="1">Uncharacterized protein</fullName>
    </submittedName>
</protein>
<evidence type="ECO:0000313" key="1">
    <source>
        <dbReference type="EMBL" id="MPC17924.1"/>
    </source>
</evidence>
<comment type="caution">
    <text evidence="1">The sequence shown here is derived from an EMBL/GenBank/DDBJ whole genome shotgun (WGS) entry which is preliminary data.</text>
</comment>
<organism evidence="1 2">
    <name type="scientific">Portunus trituberculatus</name>
    <name type="common">Swimming crab</name>
    <name type="synonym">Neptunus trituberculatus</name>
    <dbReference type="NCBI Taxonomy" id="210409"/>
    <lineage>
        <taxon>Eukaryota</taxon>
        <taxon>Metazoa</taxon>
        <taxon>Ecdysozoa</taxon>
        <taxon>Arthropoda</taxon>
        <taxon>Crustacea</taxon>
        <taxon>Multicrustacea</taxon>
        <taxon>Malacostraca</taxon>
        <taxon>Eumalacostraca</taxon>
        <taxon>Eucarida</taxon>
        <taxon>Decapoda</taxon>
        <taxon>Pleocyemata</taxon>
        <taxon>Brachyura</taxon>
        <taxon>Eubrachyura</taxon>
        <taxon>Portunoidea</taxon>
        <taxon>Portunidae</taxon>
        <taxon>Portuninae</taxon>
        <taxon>Portunus</taxon>
    </lineage>
</organism>
<reference evidence="1 2" key="1">
    <citation type="submission" date="2019-05" db="EMBL/GenBank/DDBJ databases">
        <title>Another draft genome of Portunus trituberculatus and its Hox gene families provides insights of decapod evolution.</title>
        <authorList>
            <person name="Jeong J.-H."/>
            <person name="Song I."/>
            <person name="Kim S."/>
            <person name="Choi T."/>
            <person name="Kim D."/>
            <person name="Ryu S."/>
            <person name="Kim W."/>
        </authorList>
    </citation>
    <scope>NUCLEOTIDE SEQUENCE [LARGE SCALE GENOMIC DNA]</scope>
    <source>
        <tissue evidence="1">Muscle</tissue>
    </source>
</reference>
<dbReference type="EMBL" id="VSRR010000632">
    <property type="protein sequence ID" value="MPC17924.1"/>
    <property type="molecule type" value="Genomic_DNA"/>
</dbReference>
<name>A0A5B7D9D3_PORTR</name>
<dbReference type="Proteomes" id="UP000324222">
    <property type="component" value="Unassembled WGS sequence"/>
</dbReference>
<dbReference type="AlphaFoldDB" id="A0A5B7D9D3"/>
<sequence>MVMVPCIPYQETLKADSEERTASRCLRATLDTHRPAAPDTDAVAGRCGVSGSLATLNQSNLVLVGGTG</sequence>
<evidence type="ECO:0000313" key="2">
    <source>
        <dbReference type="Proteomes" id="UP000324222"/>
    </source>
</evidence>
<gene>
    <name evidence="1" type="ORF">E2C01_010794</name>
</gene>